<dbReference type="Pfam" id="PF02894">
    <property type="entry name" value="GFO_IDH_MocA_C"/>
    <property type="match status" value="1"/>
</dbReference>
<gene>
    <name evidence="3" type="ORF">SAMN05660686_01721</name>
</gene>
<reference evidence="3 4" key="1">
    <citation type="submission" date="2016-10" db="EMBL/GenBank/DDBJ databases">
        <authorList>
            <person name="Varghese N."/>
            <person name="Submissions S."/>
        </authorList>
    </citation>
    <scope>NUCLEOTIDE SEQUENCE [LARGE SCALE GENOMIC DNA]</scope>
    <source>
        <strain evidence="3 4">DSM 18839</strain>
    </source>
</reference>
<dbReference type="SUPFAM" id="SSF51735">
    <property type="entry name" value="NAD(P)-binding Rossmann-fold domains"/>
    <property type="match status" value="1"/>
</dbReference>
<dbReference type="Gene3D" id="3.40.50.720">
    <property type="entry name" value="NAD(P)-binding Rossmann-like Domain"/>
    <property type="match status" value="1"/>
</dbReference>
<dbReference type="RefSeq" id="WP_093149608.1">
    <property type="nucleotide sequence ID" value="NZ_FNBW01000004.1"/>
</dbReference>
<organism evidence="3 4">
    <name type="scientific">Thalassobaculum litoreum DSM 18839</name>
    <dbReference type="NCBI Taxonomy" id="1123362"/>
    <lineage>
        <taxon>Bacteria</taxon>
        <taxon>Pseudomonadati</taxon>
        <taxon>Pseudomonadota</taxon>
        <taxon>Alphaproteobacteria</taxon>
        <taxon>Rhodospirillales</taxon>
        <taxon>Thalassobaculaceae</taxon>
        <taxon>Thalassobaculum</taxon>
    </lineage>
</organism>
<comment type="caution">
    <text evidence="3">The sequence shown here is derived from an EMBL/GenBank/DDBJ whole genome shotgun (WGS) entry which is preliminary data.</text>
</comment>
<feature type="domain" description="Gfo/Idh/MocA-like oxidoreductase C-terminal" evidence="2">
    <location>
        <begin position="136"/>
        <end position="341"/>
    </location>
</feature>
<dbReference type="SUPFAM" id="SSF55347">
    <property type="entry name" value="Glyceraldehyde-3-phosphate dehydrogenase-like, C-terminal domain"/>
    <property type="match status" value="1"/>
</dbReference>
<accession>A0A8G2BIS3</accession>
<evidence type="ECO:0000259" key="2">
    <source>
        <dbReference type="Pfam" id="PF02894"/>
    </source>
</evidence>
<proteinExistence type="predicted"/>
<name>A0A8G2BIS3_9PROT</name>
<feature type="domain" description="Gfo/Idh/MocA-like oxidoreductase N-terminal" evidence="1">
    <location>
        <begin position="5"/>
        <end position="122"/>
    </location>
</feature>
<keyword evidence="4" id="KW-1185">Reference proteome</keyword>
<dbReference type="OrthoDB" id="9792935at2"/>
<dbReference type="Proteomes" id="UP000198615">
    <property type="component" value="Unassembled WGS sequence"/>
</dbReference>
<dbReference type="PANTHER" id="PTHR43249">
    <property type="entry name" value="UDP-N-ACETYL-2-AMINO-2-DEOXY-D-GLUCURONATE OXIDASE"/>
    <property type="match status" value="1"/>
</dbReference>
<dbReference type="InterPro" id="IPR036291">
    <property type="entry name" value="NAD(P)-bd_dom_sf"/>
</dbReference>
<evidence type="ECO:0000259" key="1">
    <source>
        <dbReference type="Pfam" id="PF01408"/>
    </source>
</evidence>
<dbReference type="AlphaFoldDB" id="A0A8G2BIS3"/>
<dbReference type="InterPro" id="IPR004104">
    <property type="entry name" value="Gfo/Idh/MocA-like_OxRdtase_C"/>
</dbReference>
<sequence>MSRRFKLAVLGCGRVSNRYHEVLSQELADRVDVVGACDRLRDRAEGFVAVTGGEAVDDLEALVALRPDLVCILTESGNHARDALALLERGCHVLIEKPVALRLDDAERIRDTATAAGLTAAVVKQNRYNPAMRFVRQKVESGSFGRLIAAEVRVHWCRYQDYYEDGWHGTWRMDGGVLAQQAIHHLDALQWLGGPIARVCAVGKALVNRLEAEDTAAAVVEFESGAVGTIVATTAARDRDFEASVQLVGEKARVKVGGSALNRLEDWFCVEQDPLETDVELRHSQEVPSSYGLGHGPLMRDVLDAIEAGGPPPVDVDSAMMSLRLMHALYASMETGGWVDLRRVPISDRLGRTG</sequence>
<dbReference type="GO" id="GO:0000166">
    <property type="term" value="F:nucleotide binding"/>
    <property type="evidence" value="ECO:0007669"/>
    <property type="project" value="InterPro"/>
</dbReference>
<protein>
    <submittedName>
        <fullName evidence="3">Predicted dehydrogenase</fullName>
    </submittedName>
</protein>
<dbReference type="InterPro" id="IPR052515">
    <property type="entry name" value="Gfo/Idh/MocA_Oxidoreductase"/>
</dbReference>
<dbReference type="Pfam" id="PF01408">
    <property type="entry name" value="GFO_IDH_MocA"/>
    <property type="match status" value="1"/>
</dbReference>
<dbReference type="EMBL" id="FNBW01000004">
    <property type="protein sequence ID" value="SDF57456.1"/>
    <property type="molecule type" value="Genomic_DNA"/>
</dbReference>
<dbReference type="InterPro" id="IPR000683">
    <property type="entry name" value="Gfo/Idh/MocA-like_OxRdtase_N"/>
</dbReference>
<dbReference type="Gene3D" id="3.30.360.10">
    <property type="entry name" value="Dihydrodipicolinate Reductase, domain 2"/>
    <property type="match status" value="1"/>
</dbReference>
<evidence type="ECO:0000313" key="4">
    <source>
        <dbReference type="Proteomes" id="UP000198615"/>
    </source>
</evidence>
<evidence type="ECO:0000313" key="3">
    <source>
        <dbReference type="EMBL" id="SDF57456.1"/>
    </source>
</evidence>
<dbReference type="PANTHER" id="PTHR43249:SF1">
    <property type="entry name" value="D-GLUCOSIDE 3-DEHYDROGENASE"/>
    <property type="match status" value="1"/>
</dbReference>